<dbReference type="Pfam" id="PF00497">
    <property type="entry name" value="SBP_bac_3"/>
    <property type="match status" value="1"/>
</dbReference>
<accession>A0A367W5U3</accession>
<protein>
    <recommendedName>
        <fullName evidence="1">Solute-binding protein family 3/N-terminal domain-containing protein</fullName>
    </recommendedName>
</protein>
<dbReference type="EMBL" id="JPWF01000007">
    <property type="protein sequence ID" value="RCK36814.1"/>
    <property type="molecule type" value="Genomic_DNA"/>
</dbReference>
<comment type="caution">
    <text evidence="2">The sequence shown here is derived from an EMBL/GenBank/DDBJ whole genome shotgun (WGS) entry which is preliminary data.</text>
</comment>
<dbReference type="RefSeq" id="WP_181846403.1">
    <property type="nucleotide sequence ID" value="NZ_JPWF01000007.1"/>
</dbReference>
<name>A0A367W5U3_9PROT</name>
<feature type="domain" description="Solute-binding protein family 3/N-terminal" evidence="1">
    <location>
        <begin position="57"/>
        <end position="281"/>
    </location>
</feature>
<sequence length="295" mass="32270">MPNAIGRALGRLVIPGFAKTLKPGLIAGMVLSALSGAMTVAKADGVSFGDPADFVRSLDVTLLTEEYPPFNYLDETGKLRGIGAEVVQAMAARLGYAKRIEVMAWKRALQQIDTESNIGVFSMTRTPQREDLYRWVGPLVPTNAGIFQLVDTPNLARSLDDLRHSGLIGVQAGGADETALRSYGFENLEPLHNPRVGVQMLAAGRISMIVSSDIELFEQLRNSPLERDDLEMVYAFSSGDLYLAFLKTTPDAVIRAWQHAYDHIIEDGQFDRIMAEYGVIEGQSPRISGSLSHSQ</sequence>
<reference evidence="2 3" key="1">
    <citation type="submission" date="2014-07" db="EMBL/GenBank/DDBJ databases">
        <title>Draft genome sequence of Thalassospira profundimaris 35.</title>
        <authorList>
            <person name="Lai Q."/>
            <person name="Shao Z."/>
        </authorList>
    </citation>
    <scope>NUCLEOTIDE SEQUENCE [LARGE SCALE GENOMIC DNA]</scope>
    <source>
        <strain evidence="2 3">35</strain>
    </source>
</reference>
<evidence type="ECO:0000313" key="2">
    <source>
        <dbReference type="EMBL" id="RCK36814.1"/>
    </source>
</evidence>
<organism evidence="2 3">
    <name type="scientific">Thalassospira profundimaris</name>
    <dbReference type="NCBI Taxonomy" id="502049"/>
    <lineage>
        <taxon>Bacteria</taxon>
        <taxon>Pseudomonadati</taxon>
        <taxon>Pseudomonadota</taxon>
        <taxon>Alphaproteobacteria</taxon>
        <taxon>Rhodospirillales</taxon>
        <taxon>Thalassospiraceae</taxon>
        <taxon>Thalassospira</taxon>
    </lineage>
</organism>
<dbReference type="PANTHER" id="PTHR38834">
    <property type="entry name" value="PERIPLASMIC SUBSTRATE BINDING PROTEIN FAMILY 3"/>
    <property type="match status" value="1"/>
</dbReference>
<gene>
    <name evidence="2" type="ORF">TH19_12960</name>
</gene>
<evidence type="ECO:0000313" key="3">
    <source>
        <dbReference type="Proteomes" id="UP000253226"/>
    </source>
</evidence>
<dbReference type="AlphaFoldDB" id="A0A367W5U3"/>
<dbReference type="PANTHER" id="PTHR38834:SF3">
    <property type="entry name" value="SOLUTE-BINDING PROTEIN FAMILY 3_N-TERMINAL DOMAIN-CONTAINING PROTEIN"/>
    <property type="match status" value="1"/>
</dbReference>
<dbReference type="Gene3D" id="3.40.190.10">
    <property type="entry name" value="Periplasmic binding protein-like II"/>
    <property type="match status" value="2"/>
</dbReference>
<dbReference type="InterPro" id="IPR001638">
    <property type="entry name" value="Solute-binding_3/MltF_N"/>
</dbReference>
<proteinExistence type="predicted"/>
<dbReference type="SMART" id="SM00062">
    <property type="entry name" value="PBPb"/>
    <property type="match status" value="1"/>
</dbReference>
<dbReference type="SUPFAM" id="SSF53850">
    <property type="entry name" value="Periplasmic binding protein-like II"/>
    <property type="match status" value="1"/>
</dbReference>
<evidence type="ECO:0000259" key="1">
    <source>
        <dbReference type="SMART" id="SM00062"/>
    </source>
</evidence>
<dbReference type="Proteomes" id="UP000253226">
    <property type="component" value="Unassembled WGS sequence"/>
</dbReference>